<dbReference type="Pfam" id="PF13407">
    <property type="entry name" value="Peripla_BP_4"/>
    <property type="match status" value="1"/>
</dbReference>
<feature type="chain" id="PRO_5045087032" description="Periplasmic binding protein domain-containing protein" evidence="4">
    <location>
        <begin position="28"/>
        <end position="310"/>
    </location>
</feature>
<comment type="similarity">
    <text evidence="2">Belongs to the bacterial solute-binding protein 2 family.</text>
</comment>
<dbReference type="InterPro" id="IPR025997">
    <property type="entry name" value="SBP_2_dom"/>
</dbReference>
<reference evidence="6 7" key="1">
    <citation type="submission" date="2016-06" db="EMBL/GenBank/DDBJ databases">
        <authorList>
            <person name="Ramos C."/>
            <person name="Pintado A."/>
            <person name="Crespo-Gomez J.I."/>
        </authorList>
    </citation>
    <scope>NUCLEOTIDE SEQUENCE [LARGE SCALE GENOMIC DNA]</scope>
    <source>
        <strain evidence="6 7">AVO110</strain>
    </source>
</reference>
<evidence type="ECO:0000256" key="2">
    <source>
        <dbReference type="ARBA" id="ARBA00007639"/>
    </source>
</evidence>
<dbReference type="InterPro" id="IPR028082">
    <property type="entry name" value="Peripla_BP_I"/>
</dbReference>
<keyword evidence="3 4" id="KW-0732">Signal</keyword>
<dbReference type="SUPFAM" id="SSF53822">
    <property type="entry name" value="Periplasmic binding protein-like I"/>
    <property type="match status" value="1"/>
</dbReference>
<proteinExistence type="inferred from homology"/>
<feature type="signal peptide" evidence="4">
    <location>
        <begin position="1"/>
        <end position="27"/>
    </location>
</feature>
<evidence type="ECO:0000313" key="7">
    <source>
        <dbReference type="Proteomes" id="UP000744555"/>
    </source>
</evidence>
<keyword evidence="7" id="KW-1185">Reference proteome</keyword>
<dbReference type="PANTHER" id="PTHR46847:SF1">
    <property type="entry name" value="D-ALLOSE-BINDING PERIPLASMIC PROTEIN-RELATED"/>
    <property type="match status" value="1"/>
</dbReference>
<dbReference type="Gene3D" id="3.40.50.2300">
    <property type="match status" value="2"/>
</dbReference>
<dbReference type="PANTHER" id="PTHR46847">
    <property type="entry name" value="D-ALLOSE-BINDING PERIPLASMIC PROTEIN-RELATED"/>
    <property type="match status" value="1"/>
</dbReference>
<evidence type="ECO:0000256" key="1">
    <source>
        <dbReference type="ARBA" id="ARBA00004196"/>
    </source>
</evidence>
<comment type="caution">
    <text evidence="6">The sequence shown here is derived from an EMBL/GenBank/DDBJ whole genome shotgun (WGS) entry which is preliminary data.</text>
</comment>
<dbReference type="RefSeq" id="WP_187804608.1">
    <property type="nucleotide sequence ID" value="NZ_LZEU01000001.1"/>
</dbReference>
<evidence type="ECO:0000313" key="6">
    <source>
        <dbReference type="EMBL" id="MBC9249472.1"/>
    </source>
</evidence>
<feature type="domain" description="Periplasmic binding protein" evidence="5">
    <location>
        <begin position="33"/>
        <end position="280"/>
    </location>
</feature>
<dbReference type="EMBL" id="LZEU01000001">
    <property type="protein sequence ID" value="MBC9249472.1"/>
    <property type="molecule type" value="Genomic_DNA"/>
</dbReference>
<protein>
    <recommendedName>
        <fullName evidence="5">Periplasmic binding protein domain-containing protein</fullName>
    </recommendedName>
</protein>
<accession>A0ABR7RXJ6</accession>
<dbReference type="Proteomes" id="UP000744555">
    <property type="component" value="Unassembled WGS sequence"/>
</dbReference>
<evidence type="ECO:0000256" key="3">
    <source>
        <dbReference type="ARBA" id="ARBA00022729"/>
    </source>
</evidence>
<gene>
    <name evidence="6" type="ORF">A9179_04185</name>
</gene>
<evidence type="ECO:0000256" key="4">
    <source>
        <dbReference type="SAM" id="SignalP"/>
    </source>
</evidence>
<sequence>MSRVSWAAAACRSLAVLLVLLPGLARAECINMVSGAGGPAFWRQVQLGAEAAAQQNRLQLYFRGPQSEREPQMQLQVVDKVLERPCAALIIAPSGDELLGRLSRLRQAGLTTLFIDRDIGSSDVAAAVVSDNLQAGVVAGQHMVRLLKGRGRVAVLRPASRAQSIAQRVRGFVQSASAGGLQVVFEQRLSASEGGDRSNLAQQLQALDGVFTANESTSLITLGALRRAKLAGQLVHIGFDANPQLVEALRSGEMAGLLVQQPYQMGYQSVELALRHLRGEPGAPRTIGLAAVWVEPQGLDNADIQNLLYP</sequence>
<organism evidence="6 7">
    <name type="scientific">Aquipseudomonas alcaligenes</name>
    <name type="common">Pseudomonas alcaligenes</name>
    <dbReference type="NCBI Taxonomy" id="43263"/>
    <lineage>
        <taxon>Bacteria</taxon>
        <taxon>Pseudomonadati</taxon>
        <taxon>Pseudomonadota</taxon>
        <taxon>Gammaproteobacteria</taxon>
        <taxon>Pseudomonadales</taxon>
        <taxon>Pseudomonadaceae</taxon>
        <taxon>Aquipseudomonas</taxon>
    </lineage>
</organism>
<evidence type="ECO:0000259" key="5">
    <source>
        <dbReference type="Pfam" id="PF13407"/>
    </source>
</evidence>
<comment type="subcellular location">
    <subcellularLocation>
        <location evidence="1">Cell envelope</location>
    </subcellularLocation>
</comment>
<name>A0ABR7RXJ6_AQUAC</name>